<dbReference type="HAMAP" id="MF_00086">
    <property type="entry name" value="S_AdoMet_synth1"/>
    <property type="match status" value="1"/>
</dbReference>
<keyword evidence="5 10" id="KW-0479">Metal-binding</keyword>
<feature type="binding site" description="in other chain" evidence="10">
    <location>
        <begin position="251"/>
        <end position="252"/>
    </location>
    <ligand>
        <name>ATP</name>
        <dbReference type="ChEBI" id="CHEBI:30616"/>
        <note>ligand shared between two neighboring subunits</note>
    </ligand>
</feature>
<comment type="subcellular location">
    <subcellularLocation>
        <location evidence="10 11">Cytoplasm</location>
    </subcellularLocation>
</comment>
<dbReference type="SUPFAM" id="SSF55973">
    <property type="entry name" value="S-adenosylmethionine synthetase"/>
    <property type="match status" value="3"/>
</dbReference>
<feature type="domain" description="S-adenosylmethionine synthetase C-terminal" evidence="15">
    <location>
        <begin position="254"/>
        <end position="400"/>
    </location>
</feature>
<feature type="binding site" evidence="10">
    <location>
        <position position="260"/>
    </location>
    <ligand>
        <name>ATP</name>
        <dbReference type="ChEBI" id="CHEBI:30616"/>
        <note>ligand shared between two neighboring subunits</note>
    </ligand>
</feature>
<keyword evidence="9 10" id="KW-0630">Potassium</keyword>
<dbReference type="EMBL" id="CP030139">
    <property type="protein sequence ID" value="AZB71940.1"/>
    <property type="molecule type" value="Genomic_DNA"/>
</dbReference>
<reference evidence="16 17" key="1">
    <citation type="journal article" date="2018" name="Sci. Rep.">
        <title>Genome Features and Biochemical Characteristics of a Robust, Fast Growing and Naturally Transformable Cyanobacterium Synechococcus elongatus PCC 11801 Isolated from India.</title>
        <authorList>
            <person name="Jaiswal D."/>
            <person name="Sengupta A."/>
            <person name="Sohoni S."/>
            <person name="Sengupta S."/>
            <person name="Phadnavis A.G."/>
            <person name="Pakrasi H.B."/>
            <person name="Wangikar P.P."/>
        </authorList>
    </citation>
    <scope>NUCLEOTIDE SEQUENCE [LARGE SCALE GENOMIC DNA]</scope>
    <source>
        <strain evidence="16 17">PCC 11801</strain>
    </source>
</reference>
<comment type="subunit">
    <text evidence="10">Homotetramer; dimer of dimers.</text>
</comment>
<feature type="binding site" evidence="10">
    <location>
        <position position="18"/>
    </location>
    <ligand>
        <name>Mg(2+)</name>
        <dbReference type="ChEBI" id="CHEBI:18420"/>
    </ligand>
</feature>
<feature type="region of interest" description="Flexible loop" evidence="10">
    <location>
        <begin position="100"/>
        <end position="110"/>
    </location>
</feature>
<keyword evidence="8 10" id="KW-0460">Magnesium</keyword>
<comment type="function">
    <text evidence="10">Catalyzes the formation of S-adenosylmethionine (AdoMet) from methionine and ATP. The overall synthetic reaction is composed of two sequential steps, AdoMet formation and the subsequent tripolyphosphate hydrolysis which occurs prior to release of AdoMet from the enzyme.</text>
</comment>
<evidence type="ECO:0000256" key="9">
    <source>
        <dbReference type="ARBA" id="ARBA00022958"/>
    </source>
</evidence>
<keyword evidence="4 10" id="KW-0808">Transferase</keyword>
<dbReference type="GO" id="GO:0005524">
    <property type="term" value="F:ATP binding"/>
    <property type="evidence" value="ECO:0007669"/>
    <property type="project" value="UniProtKB-UniRule"/>
</dbReference>
<evidence type="ECO:0000256" key="6">
    <source>
        <dbReference type="ARBA" id="ARBA00022741"/>
    </source>
</evidence>
<evidence type="ECO:0000259" key="15">
    <source>
        <dbReference type="Pfam" id="PF02773"/>
    </source>
</evidence>
<gene>
    <name evidence="10 16" type="primary">metK</name>
    <name evidence="16" type="ORF">DOP62_03625</name>
</gene>
<feature type="binding site" evidence="10">
    <location>
        <position position="44"/>
    </location>
    <ligand>
        <name>K(+)</name>
        <dbReference type="ChEBI" id="CHEBI:29103"/>
    </ligand>
</feature>
<comment type="pathway">
    <text evidence="1 10">Amino-acid biosynthesis; S-adenosyl-L-methionine biosynthesis; S-adenosyl-L-methionine from L-methionine: step 1/1.</text>
</comment>
<dbReference type="Pfam" id="PF02773">
    <property type="entry name" value="S-AdoMet_synt_C"/>
    <property type="match status" value="1"/>
</dbReference>
<evidence type="ECO:0000256" key="11">
    <source>
        <dbReference type="RuleBase" id="RU000542"/>
    </source>
</evidence>
<feature type="binding site" description="in other chain" evidence="10">
    <location>
        <position position="16"/>
    </location>
    <ligand>
        <name>ATP</name>
        <dbReference type="ChEBI" id="CHEBI:30616"/>
        <note>ligand shared between two neighboring subunits</note>
    </ligand>
</feature>
<comment type="cofactor">
    <cofactor evidence="10">
        <name>Mg(2+)</name>
        <dbReference type="ChEBI" id="CHEBI:18420"/>
    </cofactor>
    <text evidence="10">Binds 2 divalent ions per subunit.</text>
</comment>
<dbReference type="GO" id="GO:0004478">
    <property type="term" value="F:methionine adenosyltransferase activity"/>
    <property type="evidence" value="ECO:0007669"/>
    <property type="project" value="UniProtKB-UniRule"/>
</dbReference>
<accession>A0AAN1QMA9</accession>
<dbReference type="EC" id="2.5.1.6" evidence="10"/>
<keyword evidence="3 10" id="KW-0554">One-carbon metabolism</keyword>
<comment type="similarity">
    <text evidence="2 10 12">Belongs to the AdoMet synthase family.</text>
</comment>
<dbReference type="PANTHER" id="PTHR11964">
    <property type="entry name" value="S-ADENOSYLMETHIONINE SYNTHETASE"/>
    <property type="match status" value="1"/>
</dbReference>
<keyword evidence="6 10" id="KW-0547">Nucleotide-binding</keyword>
<comment type="cofactor">
    <cofactor evidence="10">
        <name>K(+)</name>
        <dbReference type="ChEBI" id="CHEBI:29103"/>
    </cofactor>
    <text evidence="10">Binds 1 potassium ion per subunit.</text>
</comment>
<dbReference type="Proteomes" id="UP000267249">
    <property type="component" value="Chromosome"/>
</dbReference>
<dbReference type="PROSITE" id="PS00377">
    <property type="entry name" value="ADOMET_SYNTHASE_2"/>
    <property type="match status" value="1"/>
</dbReference>
<feature type="binding site" description="in other chain" evidence="10">
    <location>
        <position position="100"/>
    </location>
    <ligand>
        <name>L-methionine</name>
        <dbReference type="ChEBI" id="CHEBI:57844"/>
        <note>ligand shared between two neighboring subunits</note>
    </ligand>
</feature>
<feature type="binding site" description="in other chain" evidence="10">
    <location>
        <position position="291"/>
    </location>
    <ligand>
        <name>L-methionine</name>
        <dbReference type="ChEBI" id="CHEBI:57844"/>
        <note>ligand shared between two neighboring subunits</note>
    </ligand>
</feature>
<dbReference type="GO" id="GO:0006730">
    <property type="term" value="P:one-carbon metabolic process"/>
    <property type="evidence" value="ECO:0007669"/>
    <property type="project" value="UniProtKB-KW"/>
</dbReference>
<evidence type="ECO:0000256" key="3">
    <source>
        <dbReference type="ARBA" id="ARBA00022563"/>
    </source>
</evidence>
<keyword evidence="10" id="KW-0963">Cytoplasm</keyword>
<evidence type="ECO:0000256" key="10">
    <source>
        <dbReference type="HAMAP-Rule" id="MF_00086"/>
    </source>
</evidence>
<dbReference type="InterPro" id="IPR022630">
    <property type="entry name" value="S-AdoMet_synt_C"/>
</dbReference>
<dbReference type="InterPro" id="IPR022629">
    <property type="entry name" value="S-AdoMet_synt_central"/>
</dbReference>
<name>A0AAN1QMA9_SYNEL</name>
<dbReference type="AlphaFoldDB" id="A0AAN1QMA9"/>
<dbReference type="PIRSF" id="PIRSF000497">
    <property type="entry name" value="MAT"/>
    <property type="match status" value="1"/>
</dbReference>
<dbReference type="InterPro" id="IPR002133">
    <property type="entry name" value="S-AdoMet_synthetase"/>
</dbReference>
<dbReference type="GO" id="GO:0005737">
    <property type="term" value="C:cytoplasm"/>
    <property type="evidence" value="ECO:0007669"/>
    <property type="project" value="UniProtKB-SubCell"/>
</dbReference>
<evidence type="ECO:0000256" key="2">
    <source>
        <dbReference type="ARBA" id="ARBA00009685"/>
    </source>
</evidence>
<dbReference type="InterPro" id="IPR022636">
    <property type="entry name" value="S-AdoMet_synthetase_sfam"/>
</dbReference>
<organism evidence="16 17">
    <name type="scientific">Synechococcus elongatus PCC 11801</name>
    <dbReference type="NCBI Taxonomy" id="2219813"/>
    <lineage>
        <taxon>Bacteria</taxon>
        <taxon>Bacillati</taxon>
        <taxon>Cyanobacteriota</taxon>
        <taxon>Cyanophyceae</taxon>
        <taxon>Synechococcales</taxon>
        <taxon>Synechococcaceae</taxon>
        <taxon>Synechococcus</taxon>
    </lineage>
</organism>
<dbReference type="Pfam" id="PF00438">
    <property type="entry name" value="S-AdoMet_synt_N"/>
    <property type="match status" value="1"/>
</dbReference>
<feature type="binding site" description="in other chain" evidence="10">
    <location>
        <position position="57"/>
    </location>
    <ligand>
        <name>L-methionine</name>
        <dbReference type="ChEBI" id="CHEBI:57844"/>
        <note>ligand shared between two neighboring subunits</note>
    </ligand>
</feature>
<dbReference type="GO" id="GO:0006556">
    <property type="term" value="P:S-adenosylmethionine biosynthetic process"/>
    <property type="evidence" value="ECO:0007669"/>
    <property type="project" value="UniProtKB-UniRule"/>
</dbReference>
<dbReference type="Pfam" id="PF02772">
    <property type="entry name" value="S-AdoMet_synt_M"/>
    <property type="match status" value="1"/>
</dbReference>
<sequence>MTRRYLFTSESVTEGHPDKICDQISDTILDALLTEDPGSRVAAEVVVNTGLVLITGEVSTQAQTNLIDLARRKIAEIGYTGEDSGFGAHNCTVLIALDKQSPDIAQGVDTAQEQRQASSEERFDSIGAGDQGIMFGYACNETPELMPLPISLSHRLARQLATVRHNGQLDYLRPDGKTQVTIAYEDGKPVAIDTILISTQHQATIDGISEEGAVQERIKGDLWEKVVLPVFGDLTIQPDSATRFLVNPTGKFVIGGPQGDAGLTGRKIIVDTYGGYSRHGGGAFSGKDPTKVDRSAAYACRYVAKNIVAAGLAEKCEVQLSYAIGVARPVSVLVETFGTGKVADEVLLDLVRKHFELRPAGIIEHFNLQRLPGERGGRFYQEVAAYGHFGRTDLDLPWEQTDKAETLRQEALATTQA</sequence>
<dbReference type="RefSeq" id="WP_208675669.1">
    <property type="nucleotide sequence ID" value="NZ_CP030139.2"/>
</dbReference>
<feature type="binding site" evidence="10">
    <location>
        <position position="260"/>
    </location>
    <ligand>
        <name>L-methionine</name>
        <dbReference type="ChEBI" id="CHEBI:57844"/>
        <note>ligand shared between two neighboring subunits</note>
    </ligand>
</feature>
<evidence type="ECO:0000256" key="7">
    <source>
        <dbReference type="ARBA" id="ARBA00022840"/>
    </source>
</evidence>
<evidence type="ECO:0000259" key="13">
    <source>
        <dbReference type="Pfam" id="PF00438"/>
    </source>
</evidence>
<protein>
    <recommendedName>
        <fullName evidence="10">S-adenosylmethionine synthase</fullName>
        <shortName evidence="10">AdoMet synthase</shortName>
        <ecNumber evidence="10">2.5.1.6</ecNumber>
    </recommendedName>
    <alternativeName>
        <fullName evidence="10">MAT</fullName>
    </alternativeName>
    <alternativeName>
        <fullName evidence="10">Methionine adenosyltransferase</fullName>
    </alternativeName>
</protein>
<feature type="domain" description="S-adenosylmethionine synthetase N-terminal" evidence="13">
    <location>
        <begin position="5"/>
        <end position="102"/>
    </location>
</feature>
<dbReference type="NCBIfam" id="TIGR01034">
    <property type="entry name" value="metK"/>
    <property type="match status" value="1"/>
</dbReference>
<evidence type="ECO:0000256" key="5">
    <source>
        <dbReference type="ARBA" id="ARBA00022723"/>
    </source>
</evidence>
<evidence type="ECO:0000256" key="1">
    <source>
        <dbReference type="ARBA" id="ARBA00005224"/>
    </source>
</evidence>
<feature type="binding site" description="in other chain" evidence="10">
    <location>
        <begin position="266"/>
        <end position="267"/>
    </location>
    <ligand>
        <name>ATP</name>
        <dbReference type="ChEBI" id="CHEBI:30616"/>
        <note>ligand shared between two neighboring subunits</note>
    </ligand>
</feature>
<feature type="binding site" evidence="10">
    <location>
        <position position="283"/>
    </location>
    <ligand>
        <name>ATP</name>
        <dbReference type="ChEBI" id="CHEBI:30616"/>
        <note>ligand shared between two neighboring subunits</note>
    </ligand>
</feature>
<evidence type="ECO:0000256" key="8">
    <source>
        <dbReference type="ARBA" id="ARBA00022842"/>
    </source>
</evidence>
<evidence type="ECO:0000256" key="4">
    <source>
        <dbReference type="ARBA" id="ARBA00022679"/>
    </source>
</evidence>
<feature type="binding site" description="in other chain" evidence="10">
    <location>
        <begin position="175"/>
        <end position="177"/>
    </location>
    <ligand>
        <name>ATP</name>
        <dbReference type="ChEBI" id="CHEBI:30616"/>
        <note>ligand shared between two neighboring subunits</note>
    </ligand>
</feature>
<feature type="domain" description="S-adenosylmethionine synthetase central" evidence="14">
    <location>
        <begin position="126"/>
        <end position="252"/>
    </location>
</feature>
<dbReference type="InterPro" id="IPR022628">
    <property type="entry name" value="S-AdoMet_synt_N"/>
</dbReference>
<feature type="binding site" evidence="10">
    <location>
        <position position="287"/>
    </location>
    <ligand>
        <name>ATP</name>
        <dbReference type="ChEBI" id="CHEBI:30616"/>
        <note>ligand shared between two neighboring subunits</note>
    </ligand>
</feature>
<keyword evidence="7 10" id="KW-0067">ATP-binding</keyword>
<dbReference type="CDD" id="cd18079">
    <property type="entry name" value="S-AdoMet_synt"/>
    <property type="match status" value="1"/>
</dbReference>
<evidence type="ECO:0000256" key="12">
    <source>
        <dbReference type="RuleBase" id="RU004462"/>
    </source>
</evidence>
<comment type="catalytic activity">
    <reaction evidence="10">
        <text>L-methionine + ATP + H2O = S-adenosyl-L-methionine + phosphate + diphosphate</text>
        <dbReference type="Rhea" id="RHEA:21080"/>
        <dbReference type="ChEBI" id="CHEBI:15377"/>
        <dbReference type="ChEBI" id="CHEBI:30616"/>
        <dbReference type="ChEBI" id="CHEBI:33019"/>
        <dbReference type="ChEBI" id="CHEBI:43474"/>
        <dbReference type="ChEBI" id="CHEBI:57844"/>
        <dbReference type="ChEBI" id="CHEBI:59789"/>
        <dbReference type="EC" id="2.5.1.6"/>
    </reaction>
</comment>
<dbReference type="FunFam" id="3.30.300.10:FF:000003">
    <property type="entry name" value="S-adenosylmethionine synthase"/>
    <property type="match status" value="1"/>
</dbReference>
<evidence type="ECO:0000313" key="17">
    <source>
        <dbReference type="Proteomes" id="UP000267249"/>
    </source>
</evidence>
<evidence type="ECO:0000313" key="16">
    <source>
        <dbReference type="EMBL" id="AZB71940.1"/>
    </source>
</evidence>
<dbReference type="Gene3D" id="3.30.300.10">
    <property type="match status" value="3"/>
</dbReference>
<evidence type="ECO:0000259" key="14">
    <source>
        <dbReference type="Pfam" id="PF02772"/>
    </source>
</evidence>
<dbReference type="PROSITE" id="PS00376">
    <property type="entry name" value="ADOMET_SYNTHASE_1"/>
    <property type="match status" value="1"/>
</dbReference>
<dbReference type="InterPro" id="IPR022631">
    <property type="entry name" value="ADOMET_SYNTHASE_CS"/>
</dbReference>
<dbReference type="GO" id="GO:0000287">
    <property type="term" value="F:magnesium ion binding"/>
    <property type="evidence" value="ECO:0007669"/>
    <property type="project" value="UniProtKB-UniRule"/>
</dbReference>
<proteinExistence type="inferred from homology"/>